<evidence type="ECO:0000256" key="3">
    <source>
        <dbReference type="ARBA" id="ARBA00022490"/>
    </source>
</evidence>
<feature type="binding site" evidence="8">
    <location>
        <position position="401"/>
    </location>
    <ligand>
        <name>phosphoenolpyruvate</name>
        <dbReference type="ChEBI" id="CHEBI:58702"/>
    </ligand>
</feature>
<evidence type="ECO:0000313" key="11">
    <source>
        <dbReference type="Proteomes" id="UP000051733"/>
    </source>
</evidence>
<dbReference type="InterPro" id="IPR006264">
    <property type="entry name" value="EPSP_synthase"/>
</dbReference>
<comment type="function">
    <text evidence="8">Catalyzes the transfer of the enolpyruvyl moiety of phosphoenolpyruvate (PEP) to the 5-hydroxyl of shikimate-3-phosphate (S3P) to produce enolpyruvyl shikimate-3-phosphate and inorganic phosphate.</text>
</comment>
<dbReference type="UniPathway" id="UPA00053">
    <property type="reaction ID" value="UER00089"/>
</dbReference>
<feature type="binding site" evidence="8">
    <location>
        <position position="134"/>
    </location>
    <ligand>
        <name>phosphoenolpyruvate</name>
        <dbReference type="ChEBI" id="CHEBI:58702"/>
    </ligand>
</feature>
<comment type="catalytic activity">
    <reaction evidence="7">
        <text>3-phosphoshikimate + phosphoenolpyruvate = 5-O-(1-carboxyvinyl)-3-phosphoshikimate + phosphate</text>
        <dbReference type="Rhea" id="RHEA:21256"/>
        <dbReference type="ChEBI" id="CHEBI:43474"/>
        <dbReference type="ChEBI" id="CHEBI:57701"/>
        <dbReference type="ChEBI" id="CHEBI:58702"/>
        <dbReference type="ChEBI" id="CHEBI:145989"/>
        <dbReference type="EC" id="2.5.1.19"/>
    </reaction>
    <physiologicalReaction direction="left-to-right" evidence="7">
        <dbReference type="Rhea" id="RHEA:21257"/>
    </physiologicalReaction>
</comment>
<comment type="caution">
    <text evidence="10">The sequence shown here is derived from an EMBL/GenBank/DDBJ whole genome shotgun (WGS) entry which is preliminary data.</text>
</comment>
<comment type="subcellular location">
    <subcellularLocation>
        <location evidence="8">Cytoplasm</location>
    </subcellularLocation>
</comment>
<dbReference type="InterPro" id="IPR013792">
    <property type="entry name" value="RNA3'P_cycl/enolpyr_Trfase_a/b"/>
</dbReference>
<evidence type="ECO:0000256" key="1">
    <source>
        <dbReference type="ARBA" id="ARBA00004811"/>
    </source>
</evidence>
<dbReference type="InterPro" id="IPR023193">
    <property type="entry name" value="EPSP_synthase_CS"/>
</dbReference>
<accession>A0A0R2A2Z0</accession>
<dbReference type="GO" id="GO:0005737">
    <property type="term" value="C:cytoplasm"/>
    <property type="evidence" value="ECO:0007669"/>
    <property type="project" value="UniProtKB-SubCell"/>
</dbReference>
<feature type="binding site" evidence="8">
    <location>
        <position position="326"/>
    </location>
    <ligand>
        <name>3-phosphoshikimate</name>
        <dbReference type="ChEBI" id="CHEBI:145989"/>
    </ligand>
</feature>
<comment type="caution">
    <text evidence="8">Lacks conserved residue(s) required for the propagation of feature annotation.</text>
</comment>
<dbReference type="AlphaFoldDB" id="A0A0R2A2Z0"/>
<dbReference type="InterPro" id="IPR001986">
    <property type="entry name" value="Enolpyruvate_Tfrase_dom"/>
</dbReference>
<feature type="binding site" evidence="8">
    <location>
        <position position="106"/>
    </location>
    <ligand>
        <name>phosphoenolpyruvate</name>
        <dbReference type="ChEBI" id="CHEBI:58702"/>
    </ligand>
</feature>
<dbReference type="GO" id="GO:0008652">
    <property type="term" value="P:amino acid biosynthetic process"/>
    <property type="evidence" value="ECO:0007669"/>
    <property type="project" value="UniProtKB-KW"/>
</dbReference>
<keyword evidence="5 8" id="KW-0808">Transferase</keyword>
<keyword evidence="3 8" id="KW-0963">Cytoplasm</keyword>
<dbReference type="PANTHER" id="PTHR21090">
    <property type="entry name" value="AROM/DEHYDROQUINATE SYNTHASE"/>
    <property type="match status" value="1"/>
</dbReference>
<dbReference type="STRING" id="1423813.FC26_GL001759"/>
<evidence type="ECO:0000256" key="5">
    <source>
        <dbReference type="ARBA" id="ARBA00022679"/>
    </source>
</evidence>
<keyword evidence="6 8" id="KW-0057">Aromatic amino acid biosynthesis</keyword>
<evidence type="ECO:0000256" key="6">
    <source>
        <dbReference type="ARBA" id="ARBA00023141"/>
    </source>
</evidence>
<feature type="binding site" evidence="8">
    <location>
        <position position="181"/>
    </location>
    <ligand>
        <name>phosphoenolpyruvate</name>
        <dbReference type="ChEBI" id="CHEBI:58702"/>
    </ligand>
</feature>
<evidence type="ECO:0000313" key="10">
    <source>
        <dbReference type="EMBL" id="KRM61681.1"/>
    </source>
</evidence>
<evidence type="ECO:0000256" key="8">
    <source>
        <dbReference type="HAMAP-Rule" id="MF_00210"/>
    </source>
</evidence>
<dbReference type="EMBL" id="AYYY01000025">
    <property type="protein sequence ID" value="KRM61681.1"/>
    <property type="molecule type" value="Genomic_DNA"/>
</dbReference>
<dbReference type="PIRSF" id="PIRSF000505">
    <property type="entry name" value="EPSPS"/>
    <property type="match status" value="1"/>
</dbReference>
<feature type="binding site" evidence="8">
    <location>
        <position position="38"/>
    </location>
    <ligand>
        <name>3-phosphoshikimate</name>
        <dbReference type="ChEBI" id="CHEBI:145989"/>
    </ligand>
</feature>
<evidence type="ECO:0000256" key="2">
    <source>
        <dbReference type="ARBA" id="ARBA00009948"/>
    </source>
</evidence>
<proteinExistence type="inferred from homology"/>
<evidence type="ECO:0000259" key="9">
    <source>
        <dbReference type="Pfam" id="PF00275"/>
    </source>
</evidence>
<dbReference type="Gene3D" id="3.65.10.10">
    <property type="entry name" value="Enolpyruvate transferase domain"/>
    <property type="match status" value="2"/>
</dbReference>
<keyword evidence="4 8" id="KW-0028">Amino-acid biosynthesis</keyword>
<dbReference type="EC" id="2.5.1.19" evidence="8"/>
<dbReference type="Proteomes" id="UP000051733">
    <property type="component" value="Unassembled WGS sequence"/>
</dbReference>
<feature type="binding site" evidence="8">
    <location>
        <position position="34"/>
    </location>
    <ligand>
        <name>3-phosphoshikimate</name>
        <dbReference type="ChEBI" id="CHEBI:145989"/>
    </ligand>
</feature>
<feature type="domain" description="Enolpyruvate transferase" evidence="9">
    <location>
        <begin position="21"/>
        <end position="436"/>
    </location>
</feature>
<dbReference type="FunFam" id="3.65.10.10:FF:000005">
    <property type="entry name" value="3-phosphoshikimate 1-carboxyvinyltransferase"/>
    <property type="match status" value="1"/>
</dbReference>
<feature type="binding site" evidence="8">
    <location>
        <position position="33"/>
    </location>
    <ligand>
        <name>3-phosphoshikimate</name>
        <dbReference type="ChEBI" id="CHEBI:145989"/>
    </ligand>
</feature>
<evidence type="ECO:0000256" key="4">
    <source>
        <dbReference type="ARBA" id="ARBA00022605"/>
    </source>
</evidence>
<dbReference type="CDD" id="cd01556">
    <property type="entry name" value="EPSP_synthase"/>
    <property type="match status" value="1"/>
</dbReference>
<comment type="subunit">
    <text evidence="8">Monomer.</text>
</comment>
<dbReference type="PATRIC" id="fig|1423813.3.peg.1786"/>
<gene>
    <name evidence="8" type="primary">aroA</name>
    <name evidence="10" type="ORF">FC26_GL001759</name>
</gene>
<sequence length="440" mass="47170">MADYEQGDIKMTTVELPKSENGLHGTLTVPGDKSISHRSIMLGAISHGTTVVNHFLLSDDCLHTIGAFRELGVAIAVDGDQVTIEGKGGFNHFTKPTKPLDMGNSGTSTRLLLGFLSHQPFDIDLFGDASLSKRPLDRVIKPLAKMGVHVTATDDNFLPVTLHANPRLRGLDYQLPVASAQVKSALIWAGLQAEQPSHLTEKLITRDHTEKMIAQFGGHLEQDGLEITVTPQDHFEAQQITVPGDISSAAFFLVAAACVPGSQITLKQVGLNQTRDGILKALDQMNAHYTITNRSTDSEPAGDITIGYQALTALKLGAKDIPAVVDEVPLIVLAATQARGTTVITGAEELRVKETDRIATVTEELTKMGAKITPQPDGFIIEGGTKLHTATTPLDSHGDHRIGMMLAVANLIAGGNSVLNNADSISVSYPEFFNDLDQLR</sequence>
<dbReference type="PANTHER" id="PTHR21090:SF5">
    <property type="entry name" value="PENTAFUNCTIONAL AROM POLYPEPTIDE"/>
    <property type="match status" value="1"/>
</dbReference>
<feature type="binding site" evidence="8">
    <location>
        <position position="357"/>
    </location>
    <ligand>
        <name>phosphoenolpyruvate</name>
        <dbReference type="ChEBI" id="CHEBI:58702"/>
    </ligand>
</feature>
<protein>
    <recommendedName>
        <fullName evidence="8">3-phosphoshikimate 1-carboxyvinyltransferase</fullName>
        <ecNumber evidence="8">2.5.1.19</ecNumber>
    </recommendedName>
    <alternativeName>
        <fullName evidence="8">5-enolpyruvylshikimate-3-phosphate synthase</fullName>
        <shortName evidence="8">EPSP synthase</shortName>
        <shortName evidence="8">EPSPS</shortName>
    </alternativeName>
</protein>
<feature type="binding site" evidence="8">
    <location>
        <position position="33"/>
    </location>
    <ligand>
        <name>phosphoenolpyruvate</name>
        <dbReference type="ChEBI" id="CHEBI:58702"/>
    </ligand>
</feature>
<keyword evidence="11" id="KW-1185">Reference proteome</keyword>
<name>A0A0R2A2Z0_9LACO</name>
<reference evidence="10 11" key="1">
    <citation type="journal article" date="2015" name="Genome Announc.">
        <title>Expanding the biotechnology potential of lactobacilli through comparative genomics of 213 strains and associated genera.</title>
        <authorList>
            <person name="Sun Z."/>
            <person name="Harris H.M."/>
            <person name="McCann A."/>
            <person name="Guo C."/>
            <person name="Argimon S."/>
            <person name="Zhang W."/>
            <person name="Yang X."/>
            <person name="Jeffery I.B."/>
            <person name="Cooney J.C."/>
            <person name="Kagawa T.F."/>
            <person name="Liu W."/>
            <person name="Song Y."/>
            <person name="Salvetti E."/>
            <person name="Wrobel A."/>
            <person name="Rasinkangas P."/>
            <person name="Parkhill J."/>
            <person name="Rea M.C."/>
            <person name="O'Sullivan O."/>
            <person name="Ritari J."/>
            <person name="Douillard F.P."/>
            <person name="Paul Ross R."/>
            <person name="Yang R."/>
            <person name="Briner A.E."/>
            <person name="Felis G.E."/>
            <person name="de Vos W.M."/>
            <person name="Barrangou R."/>
            <person name="Klaenhammer T.R."/>
            <person name="Caufield P.W."/>
            <person name="Cui Y."/>
            <person name="Zhang H."/>
            <person name="O'Toole P.W."/>
        </authorList>
    </citation>
    <scope>NUCLEOTIDE SEQUENCE [LARGE SCALE GENOMIC DNA]</scope>
    <source>
        <strain evidence="10 11">DSM 20634</strain>
    </source>
</reference>
<dbReference type="GO" id="GO:0003866">
    <property type="term" value="F:3-phosphoshikimate 1-carboxyvinyltransferase activity"/>
    <property type="evidence" value="ECO:0007669"/>
    <property type="project" value="UniProtKB-UniRule"/>
</dbReference>
<dbReference type="SUPFAM" id="SSF55205">
    <property type="entry name" value="EPT/RTPC-like"/>
    <property type="match status" value="1"/>
</dbReference>
<feature type="binding site" evidence="8">
    <location>
        <position position="181"/>
    </location>
    <ligand>
        <name>3-phosphoshikimate</name>
        <dbReference type="ChEBI" id="CHEBI:145989"/>
    </ligand>
</feature>
<comment type="similarity">
    <text evidence="2 8">Belongs to the EPSP synthase family.</text>
</comment>
<comment type="pathway">
    <text evidence="1 8">Metabolic intermediate biosynthesis; chorismate biosynthesis; chorismate from D-erythrose 4-phosphate and phosphoenolpyruvate: step 6/7.</text>
</comment>
<dbReference type="NCBIfam" id="TIGR01356">
    <property type="entry name" value="aroA"/>
    <property type="match status" value="1"/>
</dbReference>
<dbReference type="HAMAP" id="MF_00210">
    <property type="entry name" value="EPSP_synth"/>
    <property type="match status" value="1"/>
</dbReference>
<dbReference type="GO" id="GO:0009423">
    <property type="term" value="P:chorismate biosynthetic process"/>
    <property type="evidence" value="ECO:0007669"/>
    <property type="project" value="UniProtKB-UniRule"/>
</dbReference>
<dbReference type="PROSITE" id="PS00885">
    <property type="entry name" value="EPSP_SYNTHASE_2"/>
    <property type="match status" value="1"/>
</dbReference>
<organism evidence="10 11">
    <name type="scientific">Paucilactobacillus vaccinostercus DSM 20634</name>
    <dbReference type="NCBI Taxonomy" id="1423813"/>
    <lineage>
        <taxon>Bacteria</taxon>
        <taxon>Bacillati</taxon>
        <taxon>Bacillota</taxon>
        <taxon>Bacilli</taxon>
        <taxon>Lactobacillales</taxon>
        <taxon>Lactobacillaceae</taxon>
        <taxon>Paucilactobacillus</taxon>
    </lineage>
</organism>
<feature type="active site" description="Proton acceptor" evidence="8">
    <location>
        <position position="326"/>
    </location>
</feature>
<feature type="binding site" evidence="8">
    <location>
        <position position="179"/>
    </location>
    <ligand>
        <name>3-phosphoshikimate</name>
        <dbReference type="ChEBI" id="CHEBI:145989"/>
    </ligand>
</feature>
<evidence type="ECO:0000256" key="7">
    <source>
        <dbReference type="ARBA" id="ARBA00044633"/>
    </source>
</evidence>
<feature type="binding site" evidence="8">
    <location>
        <position position="353"/>
    </location>
    <ligand>
        <name>3-phosphoshikimate</name>
        <dbReference type="ChEBI" id="CHEBI:145989"/>
    </ligand>
</feature>
<dbReference type="Pfam" id="PF00275">
    <property type="entry name" value="EPSP_synthase"/>
    <property type="match status" value="1"/>
</dbReference>
<dbReference type="GO" id="GO:0009073">
    <property type="term" value="P:aromatic amino acid family biosynthetic process"/>
    <property type="evidence" value="ECO:0007669"/>
    <property type="project" value="UniProtKB-KW"/>
</dbReference>
<dbReference type="InterPro" id="IPR036968">
    <property type="entry name" value="Enolpyruvate_Tfrase_sf"/>
</dbReference>
<dbReference type="PROSITE" id="PS00104">
    <property type="entry name" value="EPSP_SYNTHASE_1"/>
    <property type="match status" value="1"/>
</dbReference>